<dbReference type="AlphaFoldDB" id="A0A9W7DHT4"/>
<dbReference type="Proteomes" id="UP001165063">
    <property type="component" value="Unassembled WGS sequence"/>
</dbReference>
<reference evidence="2" key="1">
    <citation type="submission" date="2023-04" db="EMBL/GenBank/DDBJ databases">
        <title>Ambrosiozyma monospora NBRC 1965.</title>
        <authorList>
            <person name="Ichikawa N."/>
            <person name="Sato H."/>
            <person name="Tonouchi N."/>
        </authorList>
    </citation>
    <scope>NUCLEOTIDE SEQUENCE</scope>
    <source>
        <strain evidence="2">NBRC 1965</strain>
    </source>
</reference>
<evidence type="ECO:0000313" key="2">
    <source>
        <dbReference type="EMBL" id="GMG40610.1"/>
    </source>
</evidence>
<feature type="region of interest" description="Disordered" evidence="1">
    <location>
        <begin position="100"/>
        <end position="131"/>
    </location>
</feature>
<feature type="region of interest" description="Disordered" evidence="1">
    <location>
        <begin position="1"/>
        <end position="34"/>
    </location>
</feature>
<evidence type="ECO:0000256" key="1">
    <source>
        <dbReference type="SAM" id="MobiDB-lite"/>
    </source>
</evidence>
<proteinExistence type="predicted"/>
<dbReference type="OrthoDB" id="428895at2759"/>
<comment type="caution">
    <text evidence="2">The sequence shown here is derived from an EMBL/GenBank/DDBJ whole genome shotgun (WGS) entry which is preliminary data.</text>
</comment>
<gene>
    <name evidence="2" type="ORF">Amon01_000633900</name>
</gene>
<sequence>MSKRRKDDQLTPSAYPAHLMGIKRPCPKKQKPDPINERIQMVESKNESHSQGPLDPFFGQRRAFPIAIDLNAVDRSKTPQDVNEYLALVRLEAQGFDSQFISQNDNSDDDGGIYWVPSNGNDEDQSDSESEERKYLEDYRNNRERYNDFRSNLTELDAIDLPKTQKEWKQFIFENQPTDELIAQIIEENEVIKLIVYFTKWLNTKVNENFALWIFRIMESIDDVLDGSDLSVIRALGKKAKKQSGNNLDEINSTIMKRILFVIAGYYGQRDLIME</sequence>
<dbReference type="GO" id="GO:0000387">
    <property type="term" value="P:spliceosomal snRNP assembly"/>
    <property type="evidence" value="ECO:0007669"/>
    <property type="project" value="InterPro"/>
</dbReference>
<protein>
    <submittedName>
        <fullName evidence="2">Unnamed protein product</fullName>
    </submittedName>
</protein>
<feature type="compositionally biased region" description="Acidic residues" evidence="1">
    <location>
        <begin position="121"/>
        <end position="130"/>
    </location>
</feature>
<dbReference type="Gene3D" id="1.20.58.1070">
    <property type="match status" value="1"/>
</dbReference>
<name>A0A9W7DHT4_AMBMO</name>
<evidence type="ECO:0000313" key="3">
    <source>
        <dbReference type="Proteomes" id="UP001165063"/>
    </source>
</evidence>
<organism evidence="2 3">
    <name type="scientific">Ambrosiozyma monospora</name>
    <name type="common">Yeast</name>
    <name type="synonym">Endomycopsis monosporus</name>
    <dbReference type="NCBI Taxonomy" id="43982"/>
    <lineage>
        <taxon>Eukaryota</taxon>
        <taxon>Fungi</taxon>
        <taxon>Dikarya</taxon>
        <taxon>Ascomycota</taxon>
        <taxon>Saccharomycotina</taxon>
        <taxon>Pichiomycetes</taxon>
        <taxon>Pichiales</taxon>
        <taxon>Pichiaceae</taxon>
        <taxon>Ambrosiozyma</taxon>
    </lineage>
</organism>
<dbReference type="InterPro" id="IPR035426">
    <property type="entry name" value="Gemin2/Brr1"/>
</dbReference>
<keyword evidence="3" id="KW-1185">Reference proteome</keyword>
<accession>A0A9W7DHT4</accession>
<dbReference type="EMBL" id="BSXU01003965">
    <property type="protein sequence ID" value="GMG40610.1"/>
    <property type="molecule type" value="Genomic_DNA"/>
</dbReference>
<dbReference type="Pfam" id="PF04938">
    <property type="entry name" value="SIP1"/>
    <property type="match status" value="1"/>
</dbReference>